<dbReference type="Proteomes" id="UP000789738">
    <property type="component" value="Unassembled WGS sequence"/>
</dbReference>
<dbReference type="PANTHER" id="PTHR42732">
    <property type="entry name" value="BETA-GALACTOSIDASE"/>
    <property type="match status" value="1"/>
</dbReference>
<keyword evidence="4" id="KW-0378">Hydrolase</keyword>
<evidence type="ECO:0000256" key="1">
    <source>
        <dbReference type="ARBA" id="ARBA00007401"/>
    </source>
</evidence>
<feature type="domain" description="Glycosyl hydrolases family 2 sugar binding" evidence="2">
    <location>
        <begin position="6"/>
        <end position="81"/>
    </location>
</feature>
<reference evidence="3" key="2">
    <citation type="submission" date="2021-10" db="EMBL/GenBank/DDBJ databases">
        <authorList>
            <person name="Mesa V."/>
        </authorList>
    </citation>
    <scope>NUCLEOTIDE SEQUENCE</scope>
    <source>
        <strain evidence="3">CC3_PB</strain>
    </source>
</reference>
<dbReference type="EC" id="3.2.1.23" evidence="4"/>
<comment type="similarity">
    <text evidence="1">Belongs to the glycosyl hydrolase 2 family.</text>
</comment>
<dbReference type="InterPro" id="IPR008979">
    <property type="entry name" value="Galactose-bd-like_sf"/>
</dbReference>
<protein>
    <submittedName>
        <fullName evidence="4">Beta-galactosidase BoGH2A</fullName>
        <ecNumber evidence="4">3.2.1.23</ecNumber>
    </submittedName>
</protein>
<dbReference type="InterPro" id="IPR006104">
    <property type="entry name" value="Glyco_hydro_2_N"/>
</dbReference>
<proteinExistence type="inferred from homology"/>
<dbReference type="GO" id="GO:0005975">
    <property type="term" value="P:carbohydrate metabolic process"/>
    <property type="evidence" value="ECO:0007669"/>
    <property type="project" value="InterPro"/>
</dbReference>
<evidence type="ECO:0000313" key="4">
    <source>
        <dbReference type="EMBL" id="VCT82981.1"/>
    </source>
</evidence>
<gene>
    <name evidence="3" type="ORF">CNEO_45222</name>
    <name evidence="4" type="ORF">CNEONATNEC25_00574</name>
</gene>
<dbReference type="SUPFAM" id="SSF49785">
    <property type="entry name" value="Galactose-binding domain-like"/>
    <property type="match status" value="1"/>
</dbReference>
<accession>A0A653AMD8</accession>
<dbReference type="GO" id="GO:0004565">
    <property type="term" value="F:beta-galactosidase activity"/>
    <property type="evidence" value="ECO:0007669"/>
    <property type="project" value="UniProtKB-EC"/>
</dbReference>
<dbReference type="Proteomes" id="UP000431451">
    <property type="component" value="Unassembled WGS sequence"/>
</dbReference>
<name>A0A653AMD8_9CLOT</name>
<reference evidence="4 5" key="1">
    <citation type="submission" date="2018-06" db="EMBL/GenBank/DDBJ databases">
        <authorList>
            <consortium name="IHU Genomes"/>
        </authorList>
    </citation>
    <scope>NUCLEOTIDE SEQUENCE [LARGE SCALE GENOMIC DNA]</scope>
    <source>
        <strain evidence="4 5">NEC25</strain>
    </source>
</reference>
<organism evidence="4 5">
    <name type="scientific">Clostridium neonatale</name>
    <dbReference type="NCBI Taxonomy" id="137838"/>
    <lineage>
        <taxon>Bacteria</taxon>
        <taxon>Bacillati</taxon>
        <taxon>Bacillota</taxon>
        <taxon>Clostridia</taxon>
        <taxon>Eubacteriales</taxon>
        <taxon>Clostridiaceae</taxon>
        <taxon>Clostridium</taxon>
    </lineage>
</organism>
<dbReference type="EMBL" id="CAKJVE010000004">
    <property type="protein sequence ID" value="CAG9711317.1"/>
    <property type="molecule type" value="Genomic_DNA"/>
</dbReference>
<dbReference type="EMBL" id="UWJD01000001">
    <property type="protein sequence ID" value="VCT82981.1"/>
    <property type="molecule type" value="Genomic_DNA"/>
</dbReference>
<evidence type="ECO:0000313" key="5">
    <source>
        <dbReference type="Proteomes" id="UP000431451"/>
    </source>
</evidence>
<dbReference type="PANTHER" id="PTHR42732:SF1">
    <property type="entry name" value="BETA-MANNOSIDASE"/>
    <property type="match status" value="1"/>
</dbReference>
<keyword evidence="4" id="KW-0326">Glycosidase</keyword>
<evidence type="ECO:0000259" key="2">
    <source>
        <dbReference type="Pfam" id="PF02837"/>
    </source>
</evidence>
<sequence>MYSKNEDEVLLCFDGVYMDSTLYVNNKFVGEWKYGYSSFEHDITNVLVEGENEILIRVIHQSPNSRRYSGAGIYRNVWLKTRDKNHIETNGIYVSIRKENKLWNVEISTELKLYENAKLYHSIIYNNEVISTTSEEVKRGEKRNIQTMIVK</sequence>
<dbReference type="InterPro" id="IPR051913">
    <property type="entry name" value="GH2_Domain-Containing"/>
</dbReference>
<dbReference type="Pfam" id="PF02837">
    <property type="entry name" value="Glyco_hydro_2_N"/>
    <property type="match status" value="1"/>
</dbReference>
<dbReference type="RefSeq" id="WP_243145108.1">
    <property type="nucleotide sequence ID" value="NZ_CAKJVE010000004.1"/>
</dbReference>
<dbReference type="AlphaFoldDB" id="A0A653AMD8"/>
<dbReference type="Gene3D" id="2.60.120.260">
    <property type="entry name" value="Galactose-binding domain-like"/>
    <property type="match status" value="1"/>
</dbReference>
<evidence type="ECO:0000313" key="3">
    <source>
        <dbReference type="EMBL" id="CAG9711317.1"/>
    </source>
</evidence>